<feature type="signal peptide" evidence="1">
    <location>
        <begin position="1"/>
        <end position="23"/>
    </location>
</feature>
<dbReference type="STRING" id="316067.Geob_3794"/>
<dbReference type="KEGG" id="geo:Geob_3794"/>
<dbReference type="InterPro" id="IPR012334">
    <property type="entry name" value="Pectin_lyas_fold"/>
</dbReference>
<organism evidence="2 3">
    <name type="scientific">Geotalea daltonii (strain DSM 22248 / JCM 15807 / FRC-32)</name>
    <name type="common">Geobacter daltonii</name>
    <dbReference type="NCBI Taxonomy" id="316067"/>
    <lineage>
        <taxon>Bacteria</taxon>
        <taxon>Pseudomonadati</taxon>
        <taxon>Thermodesulfobacteriota</taxon>
        <taxon>Desulfuromonadia</taxon>
        <taxon>Geobacterales</taxon>
        <taxon>Geobacteraceae</taxon>
        <taxon>Geotalea</taxon>
    </lineage>
</organism>
<sequence>MQKKLIAVLAAAMFMTIPTLGMAVTNVVVVAKDGGDFTDPVAALNSIYYASATNPYVLKIMPGVYDIGDNYLRLRPYIEIEGSGEKVTTITGNAGAGNCVVNAANNSGIRNITIQSTAYAGAASCTLLSLASNFAISNATLVSTGAASYHRTISAGGASASMSLTHATIISDGGGGSESMSIYNEGSKVTIVDSSIQSSSSSAASGIVNAYGATVDITNTKIVANDGVATGSGVSSWDAGSSITIKGSTISGTSNKGIDSTGNVTIAHSQVTGPISTSGAKCIGVYNTNLAPVICP</sequence>
<evidence type="ECO:0008006" key="4">
    <source>
        <dbReference type="Google" id="ProtNLM"/>
    </source>
</evidence>
<evidence type="ECO:0000313" key="3">
    <source>
        <dbReference type="Proteomes" id="UP000007721"/>
    </source>
</evidence>
<dbReference type="EMBL" id="CP001390">
    <property type="protein sequence ID" value="ACM22132.1"/>
    <property type="molecule type" value="Genomic_DNA"/>
</dbReference>
<proteinExistence type="predicted"/>
<gene>
    <name evidence="2" type="ordered locus">Geob_3794</name>
</gene>
<dbReference type="SUPFAM" id="SSF51126">
    <property type="entry name" value="Pectin lyase-like"/>
    <property type="match status" value="1"/>
</dbReference>
<reference evidence="2 3" key="1">
    <citation type="submission" date="2009-01" db="EMBL/GenBank/DDBJ databases">
        <title>Complete sequence of Geobacter sp. FRC-32.</title>
        <authorList>
            <consortium name="US DOE Joint Genome Institute"/>
            <person name="Lucas S."/>
            <person name="Copeland A."/>
            <person name="Lapidus A."/>
            <person name="Glavina del Rio T."/>
            <person name="Dalin E."/>
            <person name="Tice H."/>
            <person name="Bruce D."/>
            <person name="Goodwin L."/>
            <person name="Pitluck S."/>
            <person name="Saunders E."/>
            <person name="Brettin T."/>
            <person name="Detter J.C."/>
            <person name="Han C."/>
            <person name="Larimer F."/>
            <person name="Land M."/>
            <person name="Hauser L."/>
            <person name="Kyrpides N."/>
            <person name="Ovchinnikova G."/>
            <person name="Kostka J."/>
            <person name="Richardson P."/>
        </authorList>
    </citation>
    <scope>NUCLEOTIDE SEQUENCE [LARGE SCALE GENOMIC DNA]</scope>
    <source>
        <strain evidence="3">DSM 22248 / JCM 15807 / FRC-32</strain>
    </source>
</reference>
<accession>B9M7M6</accession>
<protein>
    <recommendedName>
        <fullName evidence="4">DUF1565 domain-containing protein</fullName>
    </recommendedName>
</protein>
<name>B9M7M6_GEODF</name>
<keyword evidence="1" id="KW-0732">Signal</keyword>
<dbReference type="RefSeq" id="WP_012648858.1">
    <property type="nucleotide sequence ID" value="NC_011979.1"/>
</dbReference>
<dbReference type="Gene3D" id="2.160.20.10">
    <property type="entry name" value="Single-stranded right-handed beta-helix, Pectin lyase-like"/>
    <property type="match status" value="1"/>
</dbReference>
<dbReference type="OrthoDB" id="5398416at2"/>
<dbReference type="InterPro" id="IPR011050">
    <property type="entry name" value="Pectin_lyase_fold/virulence"/>
</dbReference>
<dbReference type="AlphaFoldDB" id="B9M7M6"/>
<evidence type="ECO:0000313" key="2">
    <source>
        <dbReference type="EMBL" id="ACM22132.1"/>
    </source>
</evidence>
<evidence type="ECO:0000256" key="1">
    <source>
        <dbReference type="SAM" id="SignalP"/>
    </source>
</evidence>
<dbReference type="Proteomes" id="UP000007721">
    <property type="component" value="Chromosome"/>
</dbReference>
<feature type="chain" id="PRO_5002888793" description="DUF1565 domain-containing protein" evidence="1">
    <location>
        <begin position="24"/>
        <end position="296"/>
    </location>
</feature>
<dbReference type="HOGENOM" id="CLU_939287_0_0_7"/>
<keyword evidence="3" id="KW-1185">Reference proteome</keyword>